<evidence type="ECO:0000313" key="3">
    <source>
        <dbReference type="Proteomes" id="UP000001997"/>
    </source>
</evidence>
<dbReference type="RefSeq" id="XP_001487657.2">
    <property type="nucleotide sequence ID" value="XM_001487607.1"/>
</dbReference>
<dbReference type="OrthoDB" id="5324744at2759"/>
<dbReference type="InterPro" id="IPR015943">
    <property type="entry name" value="WD40/YVTN_repeat-like_dom_sf"/>
</dbReference>
<feature type="region of interest" description="Disordered" evidence="1">
    <location>
        <begin position="471"/>
        <end position="494"/>
    </location>
</feature>
<evidence type="ECO:0000313" key="2">
    <source>
        <dbReference type="EMBL" id="EDK36936.2"/>
    </source>
</evidence>
<proteinExistence type="predicted"/>
<dbReference type="EMBL" id="CH408155">
    <property type="protein sequence ID" value="EDK36936.2"/>
    <property type="molecule type" value="Genomic_DNA"/>
</dbReference>
<keyword evidence="3" id="KW-1185">Reference proteome</keyword>
<feature type="compositionally biased region" description="Basic and acidic residues" evidence="1">
    <location>
        <begin position="471"/>
        <end position="491"/>
    </location>
</feature>
<dbReference type="OMA" id="TNFPIRC"/>
<dbReference type="eggNOG" id="ENOG502QUFR">
    <property type="taxonomic scope" value="Eukaryota"/>
</dbReference>
<dbReference type="SUPFAM" id="SSF50978">
    <property type="entry name" value="WD40 repeat-like"/>
    <property type="match status" value="1"/>
</dbReference>
<evidence type="ECO:0000256" key="1">
    <source>
        <dbReference type="SAM" id="MobiDB-lite"/>
    </source>
</evidence>
<dbReference type="FunCoup" id="A5DCM9">
    <property type="interactions" value="32"/>
</dbReference>
<dbReference type="AlphaFoldDB" id="A5DCM9"/>
<dbReference type="STRING" id="294746.A5DCM9"/>
<accession>A5DCM9</accession>
<dbReference type="VEuPathDB" id="FungiDB:PGUG_01034"/>
<dbReference type="Proteomes" id="UP000001997">
    <property type="component" value="Unassembled WGS sequence"/>
</dbReference>
<dbReference type="InterPro" id="IPR036322">
    <property type="entry name" value="WD40_repeat_dom_sf"/>
</dbReference>
<dbReference type="KEGG" id="pgu:PGUG_01034"/>
<gene>
    <name evidence="2" type="ORF">PGUG_01034</name>
</gene>
<dbReference type="Gene3D" id="2.130.10.10">
    <property type="entry name" value="YVTN repeat-like/Quinoprotein amine dehydrogenase"/>
    <property type="match status" value="1"/>
</dbReference>
<name>A5DCM9_PICGU</name>
<dbReference type="GeneID" id="5129780"/>
<organism evidence="2 3">
    <name type="scientific">Meyerozyma guilliermondii (strain ATCC 6260 / CBS 566 / DSM 6381 / JCM 1539 / NBRC 10279 / NRRL Y-324)</name>
    <name type="common">Yeast</name>
    <name type="synonym">Candida guilliermondii</name>
    <dbReference type="NCBI Taxonomy" id="294746"/>
    <lineage>
        <taxon>Eukaryota</taxon>
        <taxon>Fungi</taxon>
        <taxon>Dikarya</taxon>
        <taxon>Ascomycota</taxon>
        <taxon>Saccharomycotina</taxon>
        <taxon>Pichiomycetes</taxon>
        <taxon>Debaryomycetaceae</taxon>
        <taxon>Meyerozyma</taxon>
    </lineage>
</organism>
<reference evidence="2 3" key="1">
    <citation type="journal article" date="2009" name="Nature">
        <title>Evolution of pathogenicity and sexual reproduction in eight Candida genomes.</title>
        <authorList>
            <person name="Butler G."/>
            <person name="Rasmussen M.D."/>
            <person name="Lin M.F."/>
            <person name="Santos M.A."/>
            <person name="Sakthikumar S."/>
            <person name="Munro C.A."/>
            <person name="Rheinbay E."/>
            <person name="Grabherr M."/>
            <person name="Forche A."/>
            <person name="Reedy J.L."/>
            <person name="Agrafioti I."/>
            <person name="Arnaud M.B."/>
            <person name="Bates S."/>
            <person name="Brown A.J."/>
            <person name="Brunke S."/>
            <person name="Costanzo M.C."/>
            <person name="Fitzpatrick D.A."/>
            <person name="de Groot P.W."/>
            <person name="Harris D."/>
            <person name="Hoyer L.L."/>
            <person name="Hube B."/>
            <person name="Klis F.M."/>
            <person name="Kodira C."/>
            <person name="Lennard N."/>
            <person name="Logue M.E."/>
            <person name="Martin R."/>
            <person name="Neiman A.M."/>
            <person name="Nikolaou E."/>
            <person name="Quail M.A."/>
            <person name="Quinn J."/>
            <person name="Santos M.C."/>
            <person name="Schmitzberger F.F."/>
            <person name="Sherlock G."/>
            <person name="Shah P."/>
            <person name="Silverstein K.A."/>
            <person name="Skrzypek M.S."/>
            <person name="Soll D."/>
            <person name="Staggs R."/>
            <person name="Stansfield I."/>
            <person name="Stumpf M.P."/>
            <person name="Sudbery P.E."/>
            <person name="Srikantha T."/>
            <person name="Zeng Q."/>
            <person name="Berman J."/>
            <person name="Berriman M."/>
            <person name="Heitman J."/>
            <person name="Gow N.A."/>
            <person name="Lorenz M.C."/>
            <person name="Birren B.W."/>
            <person name="Kellis M."/>
            <person name="Cuomo C.A."/>
        </authorList>
    </citation>
    <scope>NUCLEOTIDE SEQUENCE [LARGE SCALE GENOMIC DNA]</scope>
    <source>
        <strain evidence="3">ATCC 6260 / CBS 566 / DSM 6381 / JCM 1539 / NBRC 10279 / NRRL Y-324</strain>
    </source>
</reference>
<dbReference type="HOGENOM" id="CLU_028479_0_0_1"/>
<protein>
    <recommendedName>
        <fullName evidence="4">SPS-sensor component PTR3</fullName>
    </recommendedName>
</protein>
<sequence>MDQLKLHHLEKLLEVPTARGPVQANDISVLTCGCLVSESEYTLENANPEEGICPHCSKIGQILAPIEPLRELYVMLKELRASQSHSKSRRHSSSKKSIQDEQRPNMDLLGLFYNYAREDPKISTSAATNAIPIPNASDSETQSVHSSVARALTSLSLSPEDRYTDSMVDNRPSTAWETVLLSGMNEQSEYNFSKCFPLYRQLTSYQTPLSKSIMSALPFRSGSAMIRKSFRYLTTCIHSYIDRGQGREVSRYVLLSPKRWEIHLIKNDTKKASLISCGKSSGEFGSDPNSVAAPLSEGIVIRNDFSGSSSSTTTEDIKRRLNSWEMVQCRLSQNLLLLSGSRGTLRLLDINGAPLYTYVTNFPIRCIAISPSENLIACAITAKERVSGKEQPFIILHKLHWNNLYSNTRQLVSVEPITITIPYRDPIKLINFNSSSSHLVCCTVWESRYFVVKLSGKGAGDFNRPRLVWTDVRDSGRDPHPSSDRGDRSSEDDVMMDNEGITDIQFGKSGTNTVVLTFCSLKNRPPLVIQLEGETMDHNYSHGDVFSSAISGHSSNHSYKDDEDEDFDRSSAIKSASPLFKIHQVGTYIHRVALSPRGDGMAFLDREGRIFVAATPNFSSRQAKRLVVLLGETMGAERFTLAASIRFSADGSKIIVVDRRGLVQIFDFAKGVPGSDVDVIKCKLISS</sequence>
<evidence type="ECO:0008006" key="4">
    <source>
        <dbReference type="Google" id="ProtNLM"/>
    </source>
</evidence>
<dbReference type="InParanoid" id="A5DCM9"/>